<name>A0AAV4BTW6_9GAST</name>
<feature type="compositionally biased region" description="Basic and acidic residues" evidence="1">
    <location>
        <begin position="41"/>
        <end position="66"/>
    </location>
</feature>
<protein>
    <submittedName>
        <fullName evidence="2">Uncharacterized protein</fullName>
    </submittedName>
</protein>
<dbReference type="Proteomes" id="UP000735302">
    <property type="component" value="Unassembled WGS sequence"/>
</dbReference>
<dbReference type="AlphaFoldDB" id="A0AAV4BTW6"/>
<dbReference type="EMBL" id="BLXT01005284">
    <property type="protein sequence ID" value="GFO21809.1"/>
    <property type="molecule type" value="Genomic_DNA"/>
</dbReference>
<gene>
    <name evidence="2" type="ORF">PoB_004831400</name>
</gene>
<comment type="caution">
    <text evidence="2">The sequence shown here is derived from an EMBL/GenBank/DDBJ whole genome shotgun (WGS) entry which is preliminary data.</text>
</comment>
<organism evidence="2 3">
    <name type="scientific">Plakobranchus ocellatus</name>
    <dbReference type="NCBI Taxonomy" id="259542"/>
    <lineage>
        <taxon>Eukaryota</taxon>
        <taxon>Metazoa</taxon>
        <taxon>Spiralia</taxon>
        <taxon>Lophotrochozoa</taxon>
        <taxon>Mollusca</taxon>
        <taxon>Gastropoda</taxon>
        <taxon>Heterobranchia</taxon>
        <taxon>Euthyneura</taxon>
        <taxon>Panpulmonata</taxon>
        <taxon>Sacoglossa</taxon>
        <taxon>Placobranchoidea</taxon>
        <taxon>Plakobranchidae</taxon>
        <taxon>Plakobranchus</taxon>
    </lineage>
</organism>
<feature type="region of interest" description="Disordered" evidence="1">
    <location>
        <begin position="1"/>
        <end position="66"/>
    </location>
</feature>
<keyword evidence="3" id="KW-1185">Reference proteome</keyword>
<sequence length="111" mass="12874">MLNIFEESSLDIAKSRDEDQNCSEATEGPVTYETETMGVTEHNKVYERTEKGTREEERGRGRCRRTEKDIRLFQKTARLLSSKRARPETPVSRTEENKRLGKLQVKTAIKL</sequence>
<evidence type="ECO:0000256" key="1">
    <source>
        <dbReference type="SAM" id="MobiDB-lite"/>
    </source>
</evidence>
<proteinExistence type="predicted"/>
<reference evidence="2 3" key="1">
    <citation type="journal article" date="2021" name="Elife">
        <title>Chloroplast acquisition without the gene transfer in kleptoplastic sea slugs, Plakobranchus ocellatus.</title>
        <authorList>
            <person name="Maeda T."/>
            <person name="Takahashi S."/>
            <person name="Yoshida T."/>
            <person name="Shimamura S."/>
            <person name="Takaki Y."/>
            <person name="Nagai Y."/>
            <person name="Toyoda A."/>
            <person name="Suzuki Y."/>
            <person name="Arimoto A."/>
            <person name="Ishii H."/>
            <person name="Satoh N."/>
            <person name="Nishiyama T."/>
            <person name="Hasebe M."/>
            <person name="Maruyama T."/>
            <person name="Minagawa J."/>
            <person name="Obokata J."/>
            <person name="Shigenobu S."/>
        </authorList>
    </citation>
    <scope>NUCLEOTIDE SEQUENCE [LARGE SCALE GENOMIC DNA]</scope>
</reference>
<accession>A0AAV4BTW6</accession>
<evidence type="ECO:0000313" key="3">
    <source>
        <dbReference type="Proteomes" id="UP000735302"/>
    </source>
</evidence>
<evidence type="ECO:0000313" key="2">
    <source>
        <dbReference type="EMBL" id="GFO21809.1"/>
    </source>
</evidence>